<comment type="catalytic activity">
    <reaction evidence="1 7 8">
        <text>ATP-dependent breakage, passage and rejoining of double-stranded DNA.</text>
        <dbReference type="EC" id="5.6.2.2"/>
    </reaction>
</comment>
<dbReference type="GO" id="GO:0019897">
    <property type="term" value="C:extrinsic component of plasma membrane"/>
    <property type="evidence" value="ECO:0007669"/>
    <property type="project" value="UniProtKB-UniRule"/>
</dbReference>
<evidence type="ECO:0000256" key="3">
    <source>
        <dbReference type="ARBA" id="ARBA00023029"/>
    </source>
</evidence>
<evidence type="ECO:0000259" key="9">
    <source>
        <dbReference type="PROSITE" id="PS52040"/>
    </source>
</evidence>
<comment type="similarity">
    <text evidence="7">Belongs to the type II topoisomerase GyrA/ParC subunit family. ParC type 2 subfamily.</text>
</comment>
<dbReference type="SUPFAM" id="SSF101904">
    <property type="entry name" value="GyrA/ParC C-terminal domain-like"/>
    <property type="match status" value="1"/>
</dbReference>
<keyword evidence="2 7" id="KW-1003">Cell membrane</keyword>
<dbReference type="Gene3D" id="3.90.199.10">
    <property type="entry name" value="Topoisomerase II, domain 5"/>
    <property type="match status" value="1"/>
</dbReference>
<dbReference type="PROSITE" id="PS52040">
    <property type="entry name" value="TOPO_IIA"/>
    <property type="match status" value="1"/>
</dbReference>
<reference evidence="10 11" key="1">
    <citation type="submission" date="2020-08" db="EMBL/GenBank/DDBJ databases">
        <title>Genome sequence of Weissella diestrammenae KACC 16890T.</title>
        <authorList>
            <person name="Hyun D.-W."/>
            <person name="Bae J.-W."/>
        </authorList>
    </citation>
    <scope>NUCLEOTIDE SEQUENCE [LARGE SCALE GENOMIC DNA]</scope>
    <source>
        <strain evidence="10 11">KACC 16890</strain>
    </source>
</reference>
<dbReference type="GO" id="GO:0005524">
    <property type="term" value="F:ATP binding"/>
    <property type="evidence" value="ECO:0007669"/>
    <property type="project" value="InterPro"/>
</dbReference>
<dbReference type="GO" id="GO:0005694">
    <property type="term" value="C:chromosome"/>
    <property type="evidence" value="ECO:0007669"/>
    <property type="project" value="InterPro"/>
</dbReference>
<dbReference type="GO" id="GO:0006265">
    <property type="term" value="P:DNA topological change"/>
    <property type="evidence" value="ECO:0007669"/>
    <property type="project" value="UniProtKB-UniRule"/>
</dbReference>
<keyword evidence="3 7" id="KW-0799">Topoisomerase</keyword>
<evidence type="ECO:0000256" key="2">
    <source>
        <dbReference type="ARBA" id="ARBA00022475"/>
    </source>
</evidence>
<protein>
    <recommendedName>
        <fullName evidence="7">DNA topoisomerase 4 subunit A</fullName>
        <ecNumber evidence="7">5.6.2.2</ecNumber>
    </recommendedName>
    <alternativeName>
        <fullName evidence="7">Topoisomerase IV subunit A</fullName>
    </alternativeName>
</protein>
<evidence type="ECO:0000256" key="1">
    <source>
        <dbReference type="ARBA" id="ARBA00000185"/>
    </source>
</evidence>
<dbReference type="GO" id="GO:0003677">
    <property type="term" value="F:DNA binding"/>
    <property type="evidence" value="ECO:0007669"/>
    <property type="project" value="UniProtKB-UniRule"/>
</dbReference>
<dbReference type="InterPro" id="IPR013757">
    <property type="entry name" value="Topo_IIA_A_a_sf"/>
</dbReference>
<dbReference type="GO" id="GO:0007059">
    <property type="term" value="P:chromosome segregation"/>
    <property type="evidence" value="ECO:0007669"/>
    <property type="project" value="UniProtKB-UniRule"/>
</dbReference>
<dbReference type="HAMAP" id="MF_00937">
    <property type="entry name" value="ParC_type2"/>
    <property type="match status" value="1"/>
</dbReference>
<feature type="site" description="Interaction with DNA" evidence="7">
    <location>
        <position position="93"/>
    </location>
</feature>
<dbReference type="InterPro" id="IPR006691">
    <property type="entry name" value="GyrA/parC_rep"/>
</dbReference>
<feature type="site" description="Transition state stabilizer" evidence="7">
    <location>
        <position position="123"/>
    </location>
</feature>
<dbReference type="EMBL" id="CP060724">
    <property type="protein sequence ID" value="QNN75333.1"/>
    <property type="molecule type" value="Genomic_DNA"/>
</dbReference>
<dbReference type="Pfam" id="PF00521">
    <property type="entry name" value="DNA_topoisoIV"/>
    <property type="match status" value="1"/>
</dbReference>
<dbReference type="SMART" id="SM00434">
    <property type="entry name" value="TOP4c"/>
    <property type="match status" value="1"/>
</dbReference>
<feature type="site" description="Interaction with DNA" evidence="7">
    <location>
        <position position="80"/>
    </location>
</feature>
<evidence type="ECO:0000313" key="10">
    <source>
        <dbReference type="EMBL" id="QNN75333.1"/>
    </source>
</evidence>
<dbReference type="GO" id="GO:0005737">
    <property type="term" value="C:cytoplasm"/>
    <property type="evidence" value="ECO:0007669"/>
    <property type="project" value="TreeGrafter"/>
</dbReference>
<dbReference type="PANTHER" id="PTHR43493:SF9">
    <property type="entry name" value="DNA TOPOISOMERASE 4 SUBUNIT A"/>
    <property type="match status" value="1"/>
</dbReference>
<dbReference type="InterPro" id="IPR002205">
    <property type="entry name" value="Topo_IIA_dom_A"/>
</dbReference>
<dbReference type="GO" id="GO:0009330">
    <property type="term" value="C:DNA topoisomerase type II (double strand cut, ATP-hydrolyzing) complex"/>
    <property type="evidence" value="ECO:0007669"/>
    <property type="project" value="TreeGrafter"/>
</dbReference>
<evidence type="ECO:0000256" key="6">
    <source>
        <dbReference type="ARBA" id="ARBA00023235"/>
    </source>
</evidence>
<gene>
    <name evidence="7 10" type="primary">parC</name>
    <name evidence="10" type="ORF">H9L19_00025</name>
</gene>
<dbReference type="NCBIfam" id="TIGR01061">
    <property type="entry name" value="parC_Gpos"/>
    <property type="match status" value="1"/>
</dbReference>
<evidence type="ECO:0000256" key="7">
    <source>
        <dbReference type="HAMAP-Rule" id="MF_00937"/>
    </source>
</evidence>
<dbReference type="PANTHER" id="PTHR43493">
    <property type="entry name" value="DNA GYRASE/TOPOISOMERASE SUBUNIT A"/>
    <property type="match status" value="1"/>
</dbReference>
<evidence type="ECO:0000256" key="4">
    <source>
        <dbReference type="ARBA" id="ARBA00023125"/>
    </source>
</evidence>
<keyword evidence="6 7" id="KW-0413">Isomerase</keyword>
<dbReference type="AlphaFoldDB" id="A0A7G9T5F8"/>
<dbReference type="FunFam" id="3.30.1360.40:FF:000002">
    <property type="entry name" value="DNA gyrase subunit A"/>
    <property type="match status" value="1"/>
</dbReference>
<dbReference type="RefSeq" id="WP_187529167.1">
    <property type="nucleotide sequence ID" value="NZ_CP060724.1"/>
</dbReference>
<dbReference type="InterPro" id="IPR005741">
    <property type="entry name" value="TopoIV_A_Gpos"/>
</dbReference>
<dbReference type="Gene3D" id="1.10.268.10">
    <property type="entry name" value="Topoisomerase, domain 3"/>
    <property type="match status" value="1"/>
</dbReference>
<evidence type="ECO:0000313" key="11">
    <source>
        <dbReference type="Proteomes" id="UP000515800"/>
    </source>
</evidence>
<dbReference type="Pfam" id="PF03989">
    <property type="entry name" value="DNA_gyraseA_C"/>
    <property type="match status" value="5"/>
</dbReference>
<feature type="site" description="Interaction with DNA" evidence="7">
    <location>
        <position position="82"/>
    </location>
</feature>
<dbReference type="SUPFAM" id="SSF56719">
    <property type="entry name" value="Type II DNA topoisomerase"/>
    <property type="match status" value="1"/>
</dbReference>
<dbReference type="Gene3D" id="3.30.1360.40">
    <property type="match status" value="1"/>
</dbReference>
<feature type="active site" description="O-(5'-phospho-DNA)-tyrosine intermediate" evidence="7 8">
    <location>
        <position position="124"/>
    </location>
</feature>
<dbReference type="InterPro" id="IPR035516">
    <property type="entry name" value="Gyrase/topoIV_suA_C"/>
</dbReference>
<dbReference type="Gene3D" id="2.120.10.90">
    <property type="entry name" value="DNA gyrase/topoisomerase IV, subunit A, C-terminal"/>
    <property type="match status" value="1"/>
</dbReference>
<proteinExistence type="inferred from homology"/>
<evidence type="ECO:0000256" key="8">
    <source>
        <dbReference type="PROSITE-ProRule" id="PRU01384"/>
    </source>
</evidence>
<comment type="function">
    <text evidence="7">Topoisomerase IV is essential for chromosome segregation. It relaxes supercoiled DNA. Performs the decatenation events required during the replication of a circular DNA molecule.</text>
</comment>
<name>A0A7G9T5F8_9LACO</name>
<dbReference type="InterPro" id="IPR013760">
    <property type="entry name" value="Topo_IIA-like_dom_sf"/>
</dbReference>
<dbReference type="NCBIfam" id="NF004044">
    <property type="entry name" value="PRK05561.1"/>
    <property type="match status" value="1"/>
</dbReference>
<keyword evidence="5 7" id="KW-0472">Membrane</keyword>
<dbReference type="InterPro" id="IPR050220">
    <property type="entry name" value="Type_II_DNA_Topoisomerases"/>
</dbReference>
<keyword evidence="4 7" id="KW-0238">DNA-binding</keyword>
<comment type="subunit">
    <text evidence="7">Heterotetramer composed of ParC and ParE.</text>
</comment>
<evidence type="ECO:0000256" key="5">
    <source>
        <dbReference type="ARBA" id="ARBA00023136"/>
    </source>
</evidence>
<dbReference type="CDD" id="cd00187">
    <property type="entry name" value="TOP4c"/>
    <property type="match status" value="1"/>
</dbReference>
<feature type="site" description="Interaction with DNA" evidence="7">
    <location>
        <position position="99"/>
    </location>
</feature>
<feature type="site" description="Interaction with DNA" evidence="7">
    <location>
        <position position="44"/>
    </location>
</feature>
<dbReference type="Proteomes" id="UP000515800">
    <property type="component" value="Chromosome"/>
</dbReference>
<dbReference type="FunFam" id="1.10.268.10:FF:000001">
    <property type="entry name" value="DNA gyrase subunit A"/>
    <property type="match status" value="1"/>
</dbReference>
<keyword evidence="11" id="KW-1185">Reference proteome</keyword>
<dbReference type="FunFam" id="3.90.199.10:FF:000001">
    <property type="entry name" value="DNA gyrase subunit A"/>
    <property type="match status" value="1"/>
</dbReference>
<dbReference type="InterPro" id="IPR013758">
    <property type="entry name" value="Topo_IIA_A/C_ab"/>
</dbReference>
<comment type="subcellular location">
    <subcellularLocation>
        <location evidence="7">Cell membrane</location>
        <topology evidence="7">Peripheral membrane protein</topology>
    </subcellularLocation>
</comment>
<dbReference type="KEGG" id="wdi:H9L19_00025"/>
<sequence>MVEQKQSGTIQELSLESVMSDRFGRYSKYIIQERALPDIRDGLKPVQRRILFAMSKDGNTYDKQFRKSAKSVGNVMGNFHPHGDSSIYEAMVRMSQDWKLRAPLIEMHGNNGSIDNDPAAAMRYTEARLSKLAGEMLRDLDKDTVEMVLNFDDTEYEPTVLPGHFPNLLVNGATGISAGYATDIPPHNLGEVIDAIIYMLTHKKVTLDDLMTFVKGPDFPTGAIIQGAEGIKSAYKTGKGKVVVRSKTEIKPLKGGKHVIEITEIPYEVNKAALVHKMDEIRANKDVAGITEVRDESDRDGLTIVVEIAKDGNADGILQYLFKKTELQVTYNFNMVAIHEQRPVLFSLQTALQAFIDHQKEIITKRTVFDLKKAKDRQHIVTGLIKALSILDEVIKAIRASKDRKDAKQSLINQFEFTSPQAEAIVTLQLYRLTNTDVTQLQAEFEELAAKIAQFELILSDNNELIKVLKKELLAIKKEYATPRLTEIQAEVQEIKIDKTVTVVDEDVVMLVSQSGYVKRASLRSFSASGVENGLRDDDSVVYLEKVNTLQHVFILTNLGNVIYRPIHEIPEFKWKDAGEHLSQSITGMANNEIVIQVIVVDDVNALTGEWLAVTNDGYIKRVAMTEFTPRSNYKKRAMPLINLKSESAQIVGLTRLMAQPGTNQQVVLASHAAQGLRYSLDEVPIQGGRTAGVKAMNLASDDYLVGGDVISDENKCAIALISNRGAFKWMPVDEIPVTTRAKKGVAIMRELKKDTHQIIAIQVIDHEQSVPLHIVTDTGKTADIIPSEHPLGQRYSNGSFVIDVDTMGVPETMTRLQQPLVLN</sequence>
<organism evidence="10 11">
    <name type="scientific">Weissella diestrammenae</name>
    <dbReference type="NCBI Taxonomy" id="1162633"/>
    <lineage>
        <taxon>Bacteria</taxon>
        <taxon>Bacillati</taxon>
        <taxon>Bacillota</taxon>
        <taxon>Bacilli</taxon>
        <taxon>Lactobacillales</taxon>
        <taxon>Lactobacillaceae</taxon>
        <taxon>Weissella</taxon>
    </lineage>
</organism>
<dbReference type="EC" id="5.6.2.2" evidence="7"/>
<accession>A0A7G9T5F8</accession>
<feature type="domain" description="Topo IIA-type catalytic" evidence="9">
    <location>
        <begin position="36"/>
        <end position="500"/>
    </location>
</feature>
<dbReference type="GO" id="GO:0034335">
    <property type="term" value="F:DNA negative supercoiling activity"/>
    <property type="evidence" value="ECO:0007669"/>
    <property type="project" value="UniProtKB-ARBA"/>
</dbReference>